<reference evidence="9 10" key="1">
    <citation type="submission" date="2024-10" db="EMBL/GenBank/DDBJ databases">
        <title>Updated reference genomes for cyclostephanoid diatoms.</title>
        <authorList>
            <person name="Roberts W.R."/>
            <person name="Alverson A.J."/>
        </authorList>
    </citation>
    <scope>NUCLEOTIDE SEQUENCE [LARGE SCALE GENOMIC DNA]</scope>
    <source>
        <strain evidence="9 10">AJA228-03</strain>
    </source>
</reference>
<comment type="subcellular location">
    <subcellularLocation>
        <location evidence="1">Plastid</location>
        <location evidence="1">Chloroplast</location>
    </subcellularLocation>
</comment>
<dbReference type="PANTHER" id="PTHR15680:SF9">
    <property type="entry name" value="LARGE RIBOSOMAL SUBUNIT PROTEIN BL19M"/>
    <property type="match status" value="1"/>
</dbReference>
<keyword evidence="6" id="KW-0687">Ribonucleoprotein</keyword>
<dbReference type="GO" id="GO:0009507">
    <property type="term" value="C:chloroplast"/>
    <property type="evidence" value="ECO:0007669"/>
    <property type="project" value="UniProtKB-SubCell"/>
</dbReference>
<evidence type="ECO:0000256" key="5">
    <source>
        <dbReference type="ARBA" id="ARBA00022980"/>
    </source>
</evidence>
<dbReference type="Pfam" id="PF01245">
    <property type="entry name" value="Ribosomal_L19"/>
    <property type="match status" value="1"/>
</dbReference>
<dbReference type="GO" id="GO:0005840">
    <property type="term" value="C:ribosome"/>
    <property type="evidence" value="ECO:0007669"/>
    <property type="project" value="UniProtKB-KW"/>
</dbReference>
<dbReference type="EMBL" id="JALLPB020000214">
    <property type="protein sequence ID" value="KAL3812148.1"/>
    <property type="molecule type" value="Genomic_DNA"/>
</dbReference>
<dbReference type="Proteomes" id="UP001530377">
    <property type="component" value="Unassembled WGS sequence"/>
</dbReference>
<proteinExistence type="inferred from homology"/>
<dbReference type="PRINTS" id="PR00061">
    <property type="entry name" value="RIBOSOMALL19"/>
</dbReference>
<evidence type="ECO:0000313" key="10">
    <source>
        <dbReference type="Proteomes" id="UP001530377"/>
    </source>
</evidence>
<evidence type="ECO:0000256" key="3">
    <source>
        <dbReference type="ARBA" id="ARBA00022528"/>
    </source>
</evidence>
<feature type="region of interest" description="Disordered" evidence="8">
    <location>
        <begin position="1"/>
        <end position="195"/>
    </location>
</feature>
<evidence type="ECO:0000256" key="2">
    <source>
        <dbReference type="ARBA" id="ARBA00005781"/>
    </source>
</evidence>
<dbReference type="PANTHER" id="PTHR15680">
    <property type="entry name" value="RIBOSOMAL PROTEIN L19"/>
    <property type="match status" value="1"/>
</dbReference>
<dbReference type="SUPFAM" id="SSF50104">
    <property type="entry name" value="Translation proteins SH3-like domain"/>
    <property type="match status" value="1"/>
</dbReference>
<keyword evidence="10" id="KW-1185">Reference proteome</keyword>
<feature type="non-terminal residue" evidence="9">
    <location>
        <position position="1"/>
    </location>
</feature>
<keyword evidence="4" id="KW-0934">Plastid</keyword>
<dbReference type="InterPro" id="IPR008991">
    <property type="entry name" value="Translation_prot_SH3-like_sf"/>
</dbReference>
<dbReference type="InterPro" id="IPR001857">
    <property type="entry name" value="Ribosomal_bL19"/>
</dbReference>
<evidence type="ECO:0000256" key="7">
    <source>
        <dbReference type="ARBA" id="ARBA00035376"/>
    </source>
</evidence>
<accession>A0ABD3RGN8</accession>
<keyword evidence="3" id="KW-0150">Chloroplast</keyword>
<comment type="caution">
    <text evidence="9">The sequence shown here is derived from an EMBL/GenBank/DDBJ whole genome shotgun (WGS) entry which is preliminary data.</text>
</comment>
<evidence type="ECO:0000313" key="9">
    <source>
        <dbReference type="EMBL" id="KAL3812148.1"/>
    </source>
</evidence>
<dbReference type="GO" id="GO:1990904">
    <property type="term" value="C:ribonucleoprotein complex"/>
    <property type="evidence" value="ECO:0007669"/>
    <property type="project" value="UniProtKB-KW"/>
</dbReference>
<sequence>AAARRSTTIGSVIPPLLPSPRATLANSSSPPSKAIAFSTSTSTSTSSSSSSSSPTSSSVVVLPPIPTNKARYATPQQISNAKERIINPSNPRSRRGNKPDGRNFPRYAGLPVDDDASGGRNGIGMTTTPGGYKLYPSKSRYDTGISPADMPFLHHRPDRRARDDDDDGGGGGGEVDHDALPPPRSGRPKFRSPRKRASKLFHQLQNEADMISRLSKPEVWNVPFRVGDAVELGILDDGGAANTNNKKLDYVRGVVLGRENRGLDTSIYLKDVLYGEHVERKIKLHSPMVKTLKVLEEGFVNRGKKKGKRIKRAKLYYLRDRALEETRVTKVDR</sequence>
<evidence type="ECO:0000256" key="1">
    <source>
        <dbReference type="ARBA" id="ARBA00004229"/>
    </source>
</evidence>
<protein>
    <recommendedName>
        <fullName evidence="7">50S ribosomal protein L19, chloroplastic</fullName>
    </recommendedName>
</protein>
<evidence type="ECO:0000256" key="8">
    <source>
        <dbReference type="SAM" id="MobiDB-lite"/>
    </source>
</evidence>
<keyword evidence="5" id="KW-0689">Ribosomal protein</keyword>
<comment type="similarity">
    <text evidence="2">Belongs to the bacterial ribosomal protein bL19 family.</text>
</comment>
<feature type="compositionally biased region" description="Basic residues" evidence="8">
    <location>
        <begin position="186"/>
        <end position="195"/>
    </location>
</feature>
<dbReference type="Gene3D" id="2.30.30.790">
    <property type="match status" value="1"/>
</dbReference>
<evidence type="ECO:0000256" key="6">
    <source>
        <dbReference type="ARBA" id="ARBA00023274"/>
    </source>
</evidence>
<dbReference type="AlphaFoldDB" id="A0ABD3RGN8"/>
<evidence type="ECO:0000256" key="4">
    <source>
        <dbReference type="ARBA" id="ARBA00022640"/>
    </source>
</evidence>
<organism evidence="9 10">
    <name type="scientific">Cyclostephanos tholiformis</name>
    <dbReference type="NCBI Taxonomy" id="382380"/>
    <lineage>
        <taxon>Eukaryota</taxon>
        <taxon>Sar</taxon>
        <taxon>Stramenopiles</taxon>
        <taxon>Ochrophyta</taxon>
        <taxon>Bacillariophyta</taxon>
        <taxon>Coscinodiscophyceae</taxon>
        <taxon>Thalassiosirophycidae</taxon>
        <taxon>Stephanodiscales</taxon>
        <taxon>Stephanodiscaceae</taxon>
        <taxon>Cyclostephanos</taxon>
    </lineage>
</organism>
<feature type="compositionally biased region" description="Low complexity" evidence="8">
    <location>
        <begin position="38"/>
        <end position="58"/>
    </location>
</feature>
<name>A0ABD3RGN8_9STRA</name>
<gene>
    <name evidence="9" type="ORF">ACHAXA_001855</name>
</gene>
<feature type="compositionally biased region" description="Polar residues" evidence="8">
    <location>
        <begin position="1"/>
        <end position="10"/>
    </location>
</feature>
<dbReference type="InterPro" id="IPR038657">
    <property type="entry name" value="Ribosomal_bL19_sf"/>
</dbReference>